<gene>
    <name evidence="2" type="ORF">SAMN05660350_04258</name>
</gene>
<dbReference type="EMBL" id="FRDM01000037">
    <property type="protein sequence ID" value="SHN87866.1"/>
    <property type="molecule type" value="Genomic_DNA"/>
</dbReference>
<organism evidence="2 3">
    <name type="scientific">Geodermatophilus obscurus</name>
    <dbReference type="NCBI Taxonomy" id="1861"/>
    <lineage>
        <taxon>Bacteria</taxon>
        <taxon>Bacillati</taxon>
        <taxon>Actinomycetota</taxon>
        <taxon>Actinomycetes</taxon>
        <taxon>Geodermatophilales</taxon>
        <taxon>Geodermatophilaceae</taxon>
        <taxon>Geodermatophilus</taxon>
    </lineage>
</organism>
<evidence type="ECO:0000256" key="1">
    <source>
        <dbReference type="SAM" id="MobiDB-lite"/>
    </source>
</evidence>
<feature type="region of interest" description="Disordered" evidence="1">
    <location>
        <begin position="63"/>
        <end position="101"/>
    </location>
</feature>
<reference evidence="2 3" key="1">
    <citation type="submission" date="2016-12" db="EMBL/GenBank/DDBJ databases">
        <authorList>
            <person name="Song W.-J."/>
            <person name="Kurnit D.M."/>
        </authorList>
    </citation>
    <scope>NUCLEOTIDE SEQUENCE [LARGE SCALE GENOMIC DNA]</scope>
    <source>
        <strain evidence="2 3">DSM 43162</strain>
    </source>
</reference>
<dbReference type="AlphaFoldDB" id="A0A1M7UY72"/>
<sequence length="101" mass="10547">MTLLPVLGLHAWSVWATAALFLPRCRIPIVPVAALPVGAAGLRSGRGGVLGPSVVAGLPDQAEPVWRDSGTPEDHRAAAEATGTNQRHQVRASLVRRTGRG</sequence>
<dbReference type="Proteomes" id="UP000184428">
    <property type="component" value="Unassembled WGS sequence"/>
</dbReference>
<evidence type="ECO:0000313" key="3">
    <source>
        <dbReference type="Proteomes" id="UP000184428"/>
    </source>
</evidence>
<proteinExistence type="predicted"/>
<name>A0A1M7UY72_9ACTN</name>
<protein>
    <submittedName>
        <fullName evidence="2">Uncharacterized protein</fullName>
    </submittedName>
</protein>
<dbReference type="RefSeq" id="WP_072920651.1">
    <property type="nucleotide sequence ID" value="NZ_FRDM01000037.1"/>
</dbReference>
<accession>A0A1M7UY72</accession>
<evidence type="ECO:0000313" key="2">
    <source>
        <dbReference type="EMBL" id="SHN87866.1"/>
    </source>
</evidence>